<feature type="compositionally biased region" description="Polar residues" evidence="1">
    <location>
        <begin position="378"/>
        <end position="400"/>
    </location>
</feature>
<dbReference type="Proteomes" id="UP000236621">
    <property type="component" value="Unassembled WGS sequence"/>
</dbReference>
<feature type="region of interest" description="Disordered" evidence="1">
    <location>
        <begin position="275"/>
        <end position="461"/>
    </location>
</feature>
<dbReference type="OrthoDB" id="5384020at2759"/>
<evidence type="ECO:0000313" key="3">
    <source>
        <dbReference type="Proteomes" id="UP000236621"/>
    </source>
</evidence>
<feature type="compositionally biased region" description="Low complexity" evidence="1">
    <location>
        <begin position="226"/>
        <end position="237"/>
    </location>
</feature>
<gene>
    <name evidence="2" type="ORF">TCAP_06018</name>
</gene>
<feature type="compositionally biased region" description="Basic residues" evidence="1">
    <location>
        <begin position="177"/>
        <end position="191"/>
    </location>
</feature>
<comment type="caution">
    <text evidence="2">The sequence shown here is derived from an EMBL/GenBank/DDBJ whole genome shotgun (WGS) entry which is preliminary data.</text>
</comment>
<dbReference type="EMBL" id="NRSZ01000989">
    <property type="protein sequence ID" value="PNY24037.1"/>
    <property type="molecule type" value="Genomic_DNA"/>
</dbReference>
<accession>A0A2K3Q912</accession>
<feature type="compositionally biased region" description="Polar residues" evidence="1">
    <location>
        <begin position="275"/>
        <end position="285"/>
    </location>
</feature>
<name>A0A2K3Q912_9HYPO</name>
<evidence type="ECO:0000313" key="2">
    <source>
        <dbReference type="EMBL" id="PNY24037.1"/>
    </source>
</evidence>
<protein>
    <submittedName>
        <fullName evidence="2">Uncharacterized protein</fullName>
    </submittedName>
</protein>
<feature type="compositionally biased region" description="Polar residues" evidence="1">
    <location>
        <begin position="303"/>
        <end position="319"/>
    </location>
</feature>
<organism evidence="2 3">
    <name type="scientific">Tolypocladium capitatum</name>
    <dbReference type="NCBI Taxonomy" id="45235"/>
    <lineage>
        <taxon>Eukaryota</taxon>
        <taxon>Fungi</taxon>
        <taxon>Dikarya</taxon>
        <taxon>Ascomycota</taxon>
        <taxon>Pezizomycotina</taxon>
        <taxon>Sordariomycetes</taxon>
        <taxon>Hypocreomycetidae</taxon>
        <taxon>Hypocreales</taxon>
        <taxon>Ophiocordycipitaceae</taxon>
        <taxon>Tolypocladium</taxon>
    </lineage>
</organism>
<proteinExistence type="predicted"/>
<keyword evidence="3" id="KW-1185">Reference proteome</keyword>
<sequence length="461" mass="49666">MVVVLIHGQAPSCPIPSGNSLRAPARLPGHGPLPLSAAIASMSPSPAPQPVLARPLLSPRFAPRFAPRFPSGRLPLRPRSCALHGRSALPHRRHNRKHTRYRPTYQALCTRPPLFSSAASACDPTQLAPSAAPGHSCRPHLPPPLIHIPRAAPRHLHLFSRTTFLLPPWGHPSPPTAHRHPTLHPSQKHPRISAISLPHRRSTSPRRSAQHKESRGGPDQTRPEPRATQPNPTQPNTTRRDRDMSSENPPNSAGGGGTGHRRSSITQAALSNLFQRGPSSANGPSFSGPASGALNDPQRRRLSVTTIGLSGASPTTPTAFSMRRESMSTNSDSIDESAVEDEDLPAGGARTAPTTPFVRHMSFGAPAMRGYRPGGSPGNDQQGFNWSEQLRSRAESSVSNARPPFPLASSPPRGQPHHDRAKSVSDMPRPPAQAAAVKPKPESRKPDAFQERILKGDFYMD</sequence>
<evidence type="ECO:0000256" key="1">
    <source>
        <dbReference type="SAM" id="MobiDB-lite"/>
    </source>
</evidence>
<feature type="compositionally biased region" description="Acidic residues" evidence="1">
    <location>
        <begin position="333"/>
        <end position="344"/>
    </location>
</feature>
<dbReference type="AlphaFoldDB" id="A0A2K3Q912"/>
<feature type="compositionally biased region" description="Basic and acidic residues" evidence="1">
    <location>
        <begin position="439"/>
        <end position="455"/>
    </location>
</feature>
<feature type="region of interest" description="Disordered" evidence="1">
    <location>
        <begin position="170"/>
        <end position="262"/>
    </location>
</feature>
<reference evidence="2 3" key="1">
    <citation type="submission" date="2017-08" db="EMBL/GenBank/DDBJ databases">
        <title>Harnessing the power of phylogenomics to disentangle the directionality and signatures of interkingdom host jumping in the parasitic fungal genus Tolypocladium.</title>
        <authorList>
            <person name="Quandt C.A."/>
            <person name="Patterson W."/>
            <person name="Spatafora J.W."/>
        </authorList>
    </citation>
    <scope>NUCLEOTIDE SEQUENCE [LARGE SCALE GENOMIC DNA]</scope>
    <source>
        <strain evidence="2 3">CBS 113982</strain>
    </source>
</reference>
<feature type="compositionally biased region" description="Basic and acidic residues" evidence="1">
    <location>
        <begin position="210"/>
        <end position="225"/>
    </location>
</feature>